<dbReference type="STRING" id="1472378.AU381_19490"/>
<dbReference type="EMBL" id="LPUX01000064">
    <property type="protein sequence ID" value="OAP36974.1"/>
    <property type="molecule type" value="Genomic_DNA"/>
</dbReference>
<dbReference type="Proteomes" id="UP000094025">
    <property type="component" value="Unassembled WGS sequence"/>
</dbReference>
<proteinExistence type="predicted"/>
<name>A0A178XP52_9HYPH</name>
<comment type="caution">
    <text evidence="1">The sequence shown here is derived from an EMBL/GenBank/DDBJ whole genome shotgun (WGS) entry which is preliminary data.</text>
</comment>
<evidence type="ECO:0000313" key="1">
    <source>
        <dbReference type="EMBL" id="OAP36974.1"/>
    </source>
</evidence>
<dbReference type="RefSeq" id="WP_064244196.1">
    <property type="nucleotide sequence ID" value="NZ_LPUX01000064.1"/>
</dbReference>
<keyword evidence="2" id="KW-1185">Reference proteome</keyword>
<dbReference type="OrthoDB" id="7592571at2"/>
<accession>A0A178XP52</accession>
<evidence type="ECO:0000313" key="2">
    <source>
        <dbReference type="Proteomes" id="UP000094025"/>
    </source>
</evidence>
<reference evidence="1 2" key="1">
    <citation type="journal article" date="2016" name="Int. J. Syst. Evol. Microbiol.">
        <title>Ensifer glycinis sp. nov., an novel rhizobial species associated with Glycine spp.</title>
        <authorList>
            <person name="Yan H."/>
            <person name="Yan J."/>
            <person name="Sui X.H."/>
            <person name="Wang E.T."/>
            <person name="Chen W.X."/>
            <person name="Zhang X.X."/>
            <person name="Chen W.F."/>
        </authorList>
    </citation>
    <scope>NUCLEOTIDE SEQUENCE [LARGE SCALE GENOMIC DNA]</scope>
    <source>
        <strain evidence="1 2">CCBAU 23380</strain>
    </source>
</reference>
<protein>
    <submittedName>
        <fullName evidence="1">Uncharacterized protein</fullName>
    </submittedName>
</protein>
<sequence>MLIYGDPTRSVRADILCETIAARLRALEVRPPGLERHAALVGIFIKAGELVQGLSDFELETVGADELSARREKSGVLLLDLARLVAESWSRGFSGRLAPPDRVWPLLQELRAPLPLSIKEGEGYAFYALYPESYIEAARRSGLGANTVVIGIRSIGASLSAAVAAAIGAGAPVTVRPVGHPFRRKIHVGPQLSQRLLKDRTADFAIVDEGPGLSGSSFGGVADWLEANGVSESRIHFFPGHSGDLGPEASQDHRKRWAARPRQVVELDELVVAAGPSPRSLAAWVSELVGPLSRPLQEISGGGWRSMLPRSHESWPPADPRFERRKFLAHTADGPWLVKFAGIGDVGQRKLEKARLLAEAGFTPPVAGLCHGFLVQKWVAATQPGRSDVHRADFREHLGRYLAFRARRLPPPATHGASMATLCEMAITNTGEALGESVAAQLRPLLSKALQHDFPIMPVDTDNRLHRWEWLAGERGFLKADALDHCAAHDLVGSQDVAWDVAGAVVEFDLTPEEGAALQGIVSDGSSRAVDAELQEIFELCYLAFQLGLWTSAKTGAGSDEVPRLDAVAARYANLLLRRIEGYAGSMCR</sequence>
<gene>
    <name evidence="1" type="ORF">AU381_19490</name>
</gene>
<dbReference type="AlphaFoldDB" id="A0A178XP52"/>
<organism evidence="1 2">
    <name type="scientific">Sinorhizobium glycinis</name>
    <dbReference type="NCBI Taxonomy" id="1472378"/>
    <lineage>
        <taxon>Bacteria</taxon>
        <taxon>Pseudomonadati</taxon>
        <taxon>Pseudomonadota</taxon>
        <taxon>Alphaproteobacteria</taxon>
        <taxon>Hyphomicrobiales</taxon>
        <taxon>Rhizobiaceae</taxon>
        <taxon>Sinorhizobium/Ensifer group</taxon>
        <taxon>Sinorhizobium</taxon>
    </lineage>
</organism>